<feature type="transmembrane region" description="Helical" evidence="1">
    <location>
        <begin position="279"/>
        <end position="297"/>
    </location>
</feature>
<feature type="transmembrane region" description="Helical" evidence="1">
    <location>
        <begin position="216"/>
        <end position="236"/>
    </location>
</feature>
<dbReference type="PANTHER" id="PTHR39084:SF1">
    <property type="entry name" value="DUF4010 DOMAIN-CONTAINING PROTEIN"/>
    <property type="match status" value="1"/>
</dbReference>
<sequence>MTQHSLIADLLSQVWFQFSLVAVFGFLTGLEFREYILLRSKERPEVPSISLGTTRTFTFIAILGFVLYQLDPGYHLYLAGMLGLVLFFSLFYHQKLKNGQSGLLQPLISLTVYTYGPVVMLLPPWFLVLLFVAIVFILSARPFTQLLTKDLEPQEIPTLAKFLLLSGVILPLLPNQPVSSYIPATPFKIWLAVVVISAISYAGYILKKYLLKRQGYLVTGLLGGLYSSTATTVVLARKSRLLEKPDAALNAGILAASGIMYLRLLALIAIMNISLVPDAIIPLLLFSTLAIGGAVLIDRTAPSSTQTTPDLGRSNPLELGIALLFALLFVIMMIITQQVIAHFGQTGLNLLSFGVGFTDIDPFVLSILSGHYKATSLQQLTGAIIIAAGSNNLLKALYAITLGGRRNSGRIALYLLILGILTIIYGLGMSRVGF</sequence>
<keyword evidence="1" id="KW-0472">Membrane</keyword>
<feature type="transmembrane region" description="Helical" evidence="1">
    <location>
        <begin position="74"/>
        <end position="92"/>
    </location>
</feature>
<proteinExistence type="predicted"/>
<protein>
    <submittedName>
        <fullName evidence="3">DUF4010 domain-containing protein</fullName>
    </submittedName>
</protein>
<dbReference type="Proteomes" id="UP000886339">
    <property type="component" value="Unassembled WGS sequence"/>
</dbReference>
<accession>A0A831WDI5</accession>
<dbReference type="InterPro" id="IPR025105">
    <property type="entry name" value="DUF4010"/>
</dbReference>
<name>A0A831WDI5_9GAMM</name>
<dbReference type="EMBL" id="DRLF01000337">
    <property type="protein sequence ID" value="HEC07144.1"/>
    <property type="molecule type" value="Genomic_DNA"/>
</dbReference>
<keyword evidence="1" id="KW-0812">Transmembrane</keyword>
<feature type="transmembrane region" description="Helical" evidence="1">
    <location>
        <begin position="112"/>
        <end position="138"/>
    </location>
</feature>
<feature type="transmembrane region" description="Helical" evidence="1">
    <location>
        <begin position="380"/>
        <end position="399"/>
    </location>
</feature>
<keyword evidence="1" id="KW-1133">Transmembrane helix</keyword>
<reference evidence="3" key="1">
    <citation type="journal article" date="2020" name="mSystems">
        <title>Genome- and Community-Level Interaction Insights into Carbon Utilization and Element Cycling Functions of Hydrothermarchaeota in Hydrothermal Sediment.</title>
        <authorList>
            <person name="Zhou Z."/>
            <person name="Liu Y."/>
            <person name="Xu W."/>
            <person name="Pan J."/>
            <person name="Luo Z.H."/>
            <person name="Li M."/>
        </authorList>
    </citation>
    <scope>NUCLEOTIDE SEQUENCE [LARGE SCALE GENOMIC DNA]</scope>
    <source>
        <strain evidence="3">HyVt-458</strain>
    </source>
</reference>
<dbReference type="PANTHER" id="PTHR39084">
    <property type="entry name" value="MEMBRANE PROTEIN-RELATED"/>
    <property type="match status" value="1"/>
</dbReference>
<dbReference type="Pfam" id="PF13194">
    <property type="entry name" value="DUF4010"/>
    <property type="match status" value="1"/>
</dbReference>
<evidence type="ECO:0000256" key="1">
    <source>
        <dbReference type="SAM" id="Phobius"/>
    </source>
</evidence>
<feature type="domain" description="DUF4010" evidence="2">
    <location>
        <begin position="194"/>
        <end position="403"/>
    </location>
</feature>
<feature type="transmembrane region" description="Helical" evidence="1">
    <location>
        <begin position="248"/>
        <end position="273"/>
    </location>
</feature>
<feature type="transmembrane region" description="Helical" evidence="1">
    <location>
        <begin position="187"/>
        <end position="204"/>
    </location>
</feature>
<gene>
    <name evidence="3" type="ORF">ENJ12_09840</name>
</gene>
<feature type="transmembrane region" description="Helical" evidence="1">
    <location>
        <begin position="158"/>
        <end position="175"/>
    </location>
</feature>
<evidence type="ECO:0000313" key="3">
    <source>
        <dbReference type="EMBL" id="HEC07144.1"/>
    </source>
</evidence>
<comment type="caution">
    <text evidence="3">The sequence shown here is derived from an EMBL/GenBank/DDBJ whole genome shotgun (WGS) entry which is preliminary data.</text>
</comment>
<feature type="transmembrane region" description="Helical" evidence="1">
    <location>
        <begin position="411"/>
        <end position="428"/>
    </location>
</feature>
<feature type="transmembrane region" description="Helical" evidence="1">
    <location>
        <begin position="48"/>
        <end position="68"/>
    </location>
</feature>
<feature type="transmembrane region" description="Helical" evidence="1">
    <location>
        <begin position="317"/>
        <end position="336"/>
    </location>
</feature>
<evidence type="ECO:0000259" key="2">
    <source>
        <dbReference type="Pfam" id="PF13194"/>
    </source>
</evidence>
<dbReference type="AlphaFoldDB" id="A0A831WDI5"/>
<organism evidence="3">
    <name type="scientific">Thiolapillus brandeum</name>
    <dbReference type="NCBI Taxonomy" id="1076588"/>
    <lineage>
        <taxon>Bacteria</taxon>
        <taxon>Pseudomonadati</taxon>
        <taxon>Pseudomonadota</taxon>
        <taxon>Gammaproteobacteria</taxon>
        <taxon>Chromatiales</taxon>
        <taxon>Sedimenticolaceae</taxon>
        <taxon>Thiolapillus</taxon>
    </lineage>
</organism>
<feature type="transmembrane region" description="Helical" evidence="1">
    <location>
        <begin position="14"/>
        <end position="36"/>
    </location>
</feature>